<proteinExistence type="predicted"/>
<dbReference type="RefSeq" id="WP_093205879.1">
    <property type="nucleotide sequence ID" value="NZ_FNGS01000007.1"/>
</dbReference>
<sequence length="123" mass="13700">MNIPNGHQAVMPYLILNGAPAFIAFTQEVFGATEQFRRQRDEHTIMHAEIRIGNSTIMFADATEQYPPVTAHLFVYVENADDVYERALNAGGSTVMELSNQDYGRTCGVADPFGNTWWITSVA</sequence>
<dbReference type="Gene3D" id="3.30.720.120">
    <property type="match status" value="1"/>
</dbReference>
<dbReference type="SUPFAM" id="SSF54593">
    <property type="entry name" value="Glyoxalase/Bleomycin resistance protein/Dihydroxybiphenyl dioxygenase"/>
    <property type="match status" value="1"/>
</dbReference>
<keyword evidence="3" id="KW-1185">Reference proteome</keyword>
<evidence type="ECO:0000313" key="2">
    <source>
        <dbReference type="EMBL" id="SDM58738.1"/>
    </source>
</evidence>
<feature type="domain" description="VOC" evidence="1">
    <location>
        <begin position="6"/>
        <end position="122"/>
    </location>
</feature>
<protein>
    <submittedName>
        <fullName evidence="2">Uncharacterized conserved protein PhnB, glyoxalase superfamily</fullName>
    </submittedName>
</protein>
<dbReference type="PANTHER" id="PTHR34109:SF1">
    <property type="entry name" value="VOC DOMAIN-CONTAINING PROTEIN"/>
    <property type="match status" value="1"/>
</dbReference>
<dbReference type="Gene3D" id="3.30.720.110">
    <property type="match status" value="1"/>
</dbReference>
<dbReference type="PROSITE" id="PS51819">
    <property type="entry name" value="VOC"/>
    <property type="match status" value="1"/>
</dbReference>
<accession>A0A1G9UFP9</accession>
<dbReference type="Proteomes" id="UP000198901">
    <property type="component" value="Unassembled WGS sequence"/>
</dbReference>
<evidence type="ECO:0000313" key="3">
    <source>
        <dbReference type="Proteomes" id="UP000198901"/>
    </source>
</evidence>
<evidence type="ECO:0000259" key="1">
    <source>
        <dbReference type="PROSITE" id="PS51819"/>
    </source>
</evidence>
<reference evidence="2 3" key="1">
    <citation type="submission" date="2016-10" db="EMBL/GenBank/DDBJ databases">
        <authorList>
            <person name="de Groot N.N."/>
        </authorList>
    </citation>
    <scope>NUCLEOTIDE SEQUENCE [LARGE SCALE GENOMIC DNA]</scope>
    <source>
        <strain evidence="2 3">DSM 21668</strain>
    </source>
</reference>
<gene>
    <name evidence="2" type="ORF">SAMN04488090_3801</name>
</gene>
<dbReference type="Pfam" id="PF00903">
    <property type="entry name" value="Glyoxalase"/>
    <property type="match status" value="1"/>
</dbReference>
<dbReference type="OrthoDB" id="9795306at2"/>
<dbReference type="CDD" id="cd07246">
    <property type="entry name" value="VOC_like"/>
    <property type="match status" value="1"/>
</dbReference>
<name>A0A1G9UFP9_9BACT</name>
<dbReference type="EMBL" id="FNGS01000007">
    <property type="protein sequence ID" value="SDM58738.1"/>
    <property type="molecule type" value="Genomic_DNA"/>
</dbReference>
<dbReference type="InterPro" id="IPR037523">
    <property type="entry name" value="VOC_core"/>
</dbReference>
<dbReference type="PANTHER" id="PTHR34109">
    <property type="entry name" value="BNAUNNG04460D PROTEIN-RELATED"/>
    <property type="match status" value="1"/>
</dbReference>
<organism evidence="2 3">
    <name type="scientific">Siphonobacter aquaeclarae</name>
    <dbReference type="NCBI Taxonomy" id="563176"/>
    <lineage>
        <taxon>Bacteria</taxon>
        <taxon>Pseudomonadati</taxon>
        <taxon>Bacteroidota</taxon>
        <taxon>Cytophagia</taxon>
        <taxon>Cytophagales</taxon>
        <taxon>Cytophagaceae</taxon>
        <taxon>Siphonobacter</taxon>
    </lineage>
</organism>
<dbReference type="InterPro" id="IPR004360">
    <property type="entry name" value="Glyas_Fos-R_dOase_dom"/>
</dbReference>
<dbReference type="STRING" id="563176.SAMN04488090_3801"/>
<dbReference type="AlphaFoldDB" id="A0A1G9UFP9"/>
<dbReference type="InterPro" id="IPR029068">
    <property type="entry name" value="Glyas_Bleomycin-R_OHBP_Dase"/>
</dbReference>